<sequence length="62" mass="6712">MIVVVLILCGIALLGVVALVVGALQLRGKVQDVTAEYRLLTSRVGELRDLTARIDRPRGRGK</sequence>
<reference evidence="1 2" key="1">
    <citation type="submission" date="2018-11" db="EMBL/GenBank/DDBJ databases">
        <title>Genomes From Bacteria Associated with the Canine Oral Cavity: a Test Case for Automated Genome-Based Taxonomic Assignment.</title>
        <authorList>
            <person name="Coil D.A."/>
            <person name="Jospin G."/>
            <person name="Darling A.E."/>
            <person name="Wallis C."/>
            <person name="Davis I.J."/>
            <person name="Harris S."/>
            <person name="Eisen J.A."/>
            <person name="Holcombe L.J."/>
            <person name="O'Flynn C."/>
        </authorList>
    </citation>
    <scope>NUCLEOTIDE SEQUENCE [LARGE SCALE GENOMIC DNA]</scope>
    <source>
        <strain evidence="1 2">OH887_COT-365</strain>
    </source>
</reference>
<dbReference type="Proteomes" id="UP000280819">
    <property type="component" value="Unassembled WGS sequence"/>
</dbReference>
<proteinExistence type="predicted"/>
<comment type="caution">
    <text evidence="1">The sequence shown here is derived from an EMBL/GenBank/DDBJ whole genome shotgun (WGS) entry which is preliminary data.</text>
</comment>
<accession>A0A3P1T683</accession>
<dbReference type="AlphaFoldDB" id="A0A3P1T683"/>
<protein>
    <submittedName>
        <fullName evidence="1">Uncharacterized protein</fullName>
    </submittedName>
</protein>
<evidence type="ECO:0000313" key="1">
    <source>
        <dbReference type="EMBL" id="RRD04874.1"/>
    </source>
</evidence>
<gene>
    <name evidence="1" type="ORF">EII34_08065</name>
</gene>
<dbReference type="RefSeq" id="WP_124844649.1">
    <property type="nucleotide sequence ID" value="NZ_JAUNKP010000016.1"/>
</dbReference>
<evidence type="ECO:0000313" key="2">
    <source>
        <dbReference type="Proteomes" id="UP000280819"/>
    </source>
</evidence>
<name>A0A3P1T683_9ACTN</name>
<dbReference type="EMBL" id="RQZG01000008">
    <property type="protein sequence ID" value="RRD04874.1"/>
    <property type="molecule type" value="Genomic_DNA"/>
</dbReference>
<organism evidence="1 2">
    <name type="scientific">Arachnia propionica</name>
    <dbReference type="NCBI Taxonomy" id="1750"/>
    <lineage>
        <taxon>Bacteria</taxon>
        <taxon>Bacillati</taxon>
        <taxon>Actinomycetota</taxon>
        <taxon>Actinomycetes</taxon>
        <taxon>Propionibacteriales</taxon>
        <taxon>Propionibacteriaceae</taxon>
        <taxon>Arachnia</taxon>
    </lineage>
</organism>